<feature type="non-terminal residue" evidence="1">
    <location>
        <position position="1"/>
    </location>
</feature>
<name>U9U4G0_RHIID</name>
<organism evidence="1">
    <name type="scientific">Rhizophagus irregularis (strain DAOM 181602 / DAOM 197198 / MUCL 43194)</name>
    <name type="common">Arbuscular mycorrhizal fungus</name>
    <name type="synonym">Glomus intraradices</name>
    <dbReference type="NCBI Taxonomy" id="747089"/>
    <lineage>
        <taxon>Eukaryota</taxon>
        <taxon>Fungi</taxon>
        <taxon>Fungi incertae sedis</taxon>
        <taxon>Mucoromycota</taxon>
        <taxon>Glomeromycotina</taxon>
        <taxon>Glomeromycetes</taxon>
        <taxon>Glomerales</taxon>
        <taxon>Glomeraceae</taxon>
        <taxon>Rhizophagus</taxon>
    </lineage>
</organism>
<dbReference type="VEuPathDB" id="FungiDB:RhiirFUN_012504"/>
<dbReference type="EMBL" id="KI287054">
    <property type="protein sequence ID" value="ESA10491.1"/>
    <property type="molecule type" value="Genomic_DNA"/>
</dbReference>
<sequence length="275" mass="31692">IRTINVKTSQNLSSYNEELSLDSDLDVIKSILLMNVFLIFSSQQIPVGLIEPINVDGIKPIYSIPLLKDKKKKMARKYINCDLVDEVLKSYQTQVMLSEKLVYNNVDILSFACSKINRSELSKSPLSISVVNIHNNCTKFLPPDFKRFIADQFHDLDCEKDVLKFLEKFKDVEDLKSLAKYLNKNLINMSDFSVYVWTPLIRNAFLRKDDLKLSCRKLASKLYEKLKKILNAASYNNLKLDGKGFLKSLGTEIIAQKYGVLNTYIKRMEDLQKLE</sequence>
<gene>
    <name evidence="1" type="ORF">GLOINDRAFT_97291</name>
</gene>
<accession>U9U4G0</accession>
<protein>
    <submittedName>
        <fullName evidence="1">Uncharacterized protein</fullName>
    </submittedName>
</protein>
<evidence type="ECO:0000313" key="1">
    <source>
        <dbReference type="EMBL" id="ESA10491.1"/>
    </source>
</evidence>
<dbReference type="AlphaFoldDB" id="U9U4G0"/>
<reference evidence="1" key="1">
    <citation type="submission" date="2013-07" db="EMBL/GenBank/DDBJ databases">
        <title>The genome of an arbuscular mycorrhizal fungus provides insights into the evolution of the oldest plant symbiosis.</title>
        <authorList>
            <consortium name="DOE Joint Genome Institute"/>
            <person name="Tisserant E."/>
            <person name="Malbreil M."/>
            <person name="Kuo A."/>
            <person name="Kohler A."/>
            <person name="Symeonidi A."/>
            <person name="Balestrini R."/>
            <person name="Charron P."/>
            <person name="Duensing N."/>
            <person name="Frei-dit-Frey N."/>
            <person name="Gianinazzi-Pearson V."/>
            <person name="Gilbert B."/>
            <person name="Handa Y."/>
            <person name="Hijri M."/>
            <person name="Kaul R."/>
            <person name="Kawaguchi M."/>
            <person name="Krajinski F."/>
            <person name="Lammers P."/>
            <person name="Lapierre D."/>
            <person name="Masclaux F.G."/>
            <person name="Murat C."/>
            <person name="Morin E."/>
            <person name="Ndikumana S."/>
            <person name="Pagni M."/>
            <person name="Petitpierre D."/>
            <person name="Requena N."/>
            <person name="Rosikiewicz P."/>
            <person name="Riley R."/>
            <person name="Saito K."/>
            <person name="San Clemente H."/>
            <person name="Shapiro H."/>
            <person name="van Tuinen D."/>
            <person name="Becard G."/>
            <person name="Bonfante P."/>
            <person name="Paszkowski U."/>
            <person name="Shachar-Hill Y."/>
            <person name="Young J.P."/>
            <person name="Sanders I.R."/>
            <person name="Henrissat B."/>
            <person name="Rensing S.A."/>
            <person name="Grigoriev I.V."/>
            <person name="Corradi N."/>
            <person name="Roux C."/>
            <person name="Martin F."/>
        </authorList>
    </citation>
    <scope>NUCLEOTIDE SEQUENCE</scope>
    <source>
        <strain evidence="1">DAOM 197198</strain>
    </source>
</reference>
<dbReference type="HOGENOM" id="CLU_1013953_0_0_1"/>
<proteinExistence type="predicted"/>